<evidence type="ECO:0000313" key="3">
    <source>
        <dbReference type="Proteomes" id="UP000799778"/>
    </source>
</evidence>
<evidence type="ECO:0000313" key="2">
    <source>
        <dbReference type="EMBL" id="KAF2016767.1"/>
    </source>
</evidence>
<name>A0A6A5XVB8_9PLEO</name>
<accession>A0A6A5XVB8</accession>
<proteinExistence type="predicted"/>
<dbReference type="GeneID" id="54289452"/>
<gene>
    <name evidence="2" type="ORF">BU24DRAFT_462887</name>
</gene>
<feature type="region of interest" description="Disordered" evidence="1">
    <location>
        <begin position="41"/>
        <end position="63"/>
    </location>
</feature>
<organism evidence="2 3">
    <name type="scientific">Aaosphaeria arxii CBS 175.79</name>
    <dbReference type="NCBI Taxonomy" id="1450172"/>
    <lineage>
        <taxon>Eukaryota</taxon>
        <taxon>Fungi</taxon>
        <taxon>Dikarya</taxon>
        <taxon>Ascomycota</taxon>
        <taxon>Pezizomycotina</taxon>
        <taxon>Dothideomycetes</taxon>
        <taxon>Pleosporomycetidae</taxon>
        <taxon>Pleosporales</taxon>
        <taxon>Pleosporales incertae sedis</taxon>
        <taxon>Aaosphaeria</taxon>
    </lineage>
</organism>
<feature type="region of interest" description="Disordered" evidence="1">
    <location>
        <begin position="132"/>
        <end position="152"/>
    </location>
</feature>
<dbReference type="AlphaFoldDB" id="A0A6A5XVB8"/>
<keyword evidence="3" id="KW-1185">Reference proteome</keyword>
<protein>
    <submittedName>
        <fullName evidence="2">Uncharacterized protein</fullName>
    </submittedName>
</protein>
<reference evidence="2" key="1">
    <citation type="journal article" date="2020" name="Stud. Mycol.">
        <title>101 Dothideomycetes genomes: a test case for predicting lifestyles and emergence of pathogens.</title>
        <authorList>
            <person name="Haridas S."/>
            <person name="Albert R."/>
            <person name="Binder M."/>
            <person name="Bloem J."/>
            <person name="Labutti K."/>
            <person name="Salamov A."/>
            <person name="Andreopoulos B."/>
            <person name="Baker S."/>
            <person name="Barry K."/>
            <person name="Bills G."/>
            <person name="Bluhm B."/>
            <person name="Cannon C."/>
            <person name="Castanera R."/>
            <person name="Culley D."/>
            <person name="Daum C."/>
            <person name="Ezra D."/>
            <person name="Gonzalez J."/>
            <person name="Henrissat B."/>
            <person name="Kuo A."/>
            <person name="Liang C."/>
            <person name="Lipzen A."/>
            <person name="Lutzoni F."/>
            <person name="Magnuson J."/>
            <person name="Mondo S."/>
            <person name="Nolan M."/>
            <person name="Ohm R."/>
            <person name="Pangilinan J."/>
            <person name="Park H.-J."/>
            <person name="Ramirez L."/>
            <person name="Alfaro M."/>
            <person name="Sun H."/>
            <person name="Tritt A."/>
            <person name="Yoshinaga Y."/>
            <person name="Zwiers L.-H."/>
            <person name="Turgeon B."/>
            <person name="Goodwin S."/>
            <person name="Spatafora J."/>
            <person name="Crous P."/>
            <person name="Grigoriev I."/>
        </authorList>
    </citation>
    <scope>NUCLEOTIDE SEQUENCE</scope>
    <source>
        <strain evidence="2">CBS 175.79</strain>
    </source>
</reference>
<evidence type="ECO:0000256" key="1">
    <source>
        <dbReference type="SAM" id="MobiDB-lite"/>
    </source>
</evidence>
<sequence>MSGKTAVDMLSPKLHNLSTTLLEAHENANSADSFRETQVLAQPKDRPASLGRGHRRRDHVRLSSDERKKIMGGAYLSKPVAETRGPQKYRESLVDVVAAQEKGWYYWHDLEKPDIMAGKEHGVQVRDFAYPLGQEPGTHEEENVYNGSRTCS</sequence>
<dbReference type="RefSeq" id="XP_033385106.1">
    <property type="nucleotide sequence ID" value="XM_033532055.1"/>
</dbReference>
<dbReference type="EMBL" id="ML978069">
    <property type="protein sequence ID" value="KAF2016767.1"/>
    <property type="molecule type" value="Genomic_DNA"/>
</dbReference>
<dbReference type="Proteomes" id="UP000799778">
    <property type="component" value="Unassembled WGS sequence"/>
</dbReference>